<dbReference type="SUPFAM" id="SSF103473">
    <property type="entry name" value="MFS general substrate transporter"/>
    <property type="match status" value="1"/>
</dbReference>
<dbReference type="InterPro" id="IPR020846">
    <property type="entry name" value="MFS_dom"/>
</dbReference>
<keyword evidence="2" id="KW-0813">Transport</keyword>
<feature type="transmembrane region" description="Helical" evidence="6">
    <location>
        <begin position="277"/>
        <end position="298"/>
    </location>
</feature>
<dbReference type="InterPro" id="IPR011701">
    <property type="entry name" value="MFS"/>
</dbReference>
<dbReference type="EMBL" id="JAINVV010000015">
    <property type="protein sequence ID" value="MBY8826171.1"/>
    <property type="molecule type" value="Genomic_DNA"/>
</dbReference>
<feature type="transmembrane region" description="Helical" evidence="6">
    <location>
        <begin position="366"/>
        <end position="391"/>
    </location>
</feature>
<feature type="transmembrane region" description="Helical" evidence="6">
    <location>
        <begin position="150"/>
        <end position="169"/>
    </location>
</feature>
<evidence type="ECO:0000256" key="4">
    <source>
        <dbReference type="ARBA" id="ARBA00022989"/>
    </source>
</evidence>
<keyword evidence="5 6" id="KW-0472">Membrane</keyword>
<evidence type="ECO:0000256" key="5">
    <source>
        <dbReference type="ARBA" id="ARBA00023136"/>
    </source>
</evidence>
<dbReference type="PROSITE" id="PS50850">
    <property type="entry name" value="MFS"/>
    <property type="match status" value="1"/>
</dbReference>
<feature type="transmembrane region" description="Helical" evidence="6">
    <location>
        <begin position="310"/>
        <end position="328"/>
    </location>
</feature>
<dbReference type="Proteomes" id="UP000706039">
    <property type="component" value="Unassembled WGS sequence"/>
</dbReference>
<keyword evidence="3 6" id="KW-0812">Transmembrane</keyword>
<evidence type="ECO:0000256" key="6">
    <source>
        <dbReference type="SAM" id="Phobius"/>
    </source>
</evidence>
<feature type="transmembrane region" description="Helical" evidence="6">
    <location>
        <begin position="181"/>
        <end position="201"/>
    </location>
</feature>
<evidence type="ECO:0000313" key="8">
    <source>
        <dbReference type="EMBL" id="MBY8826171.1"/>
    </source>
</evidence>
<dbReference type="RefSeq" id="WP_222993577.1">
    <property type="nucleotide sequence ID" value="NZ_JAINVV010000015.1"/>
</dbReference>
<evidence type="ECO:0000259" key="7">
    <source>
        <dbReference type="PROSITE" id="PS50850"/>
    </source>
</evidence>
<reference evidence="8 9" key="1">
    <citation type="submission" date="2021-08" db="EMBL/GenBank/DDBJ databases">
        <authorList>
            <person name="Tuo L."/>
        </authorList>
    </citation>
    <scope>NUCLEOTIDE SEQUENCE [LARGE SCALE GENOMIC DNA]</scope>
    <source>
        <strain evidence="8 9">JCM 31229</strain>
    </source>
</reference>
<evidence type="ECO:0000256" key="2">
    <source>
        <dbReference type="ARBA" id="ARBA00022448"/>
    </source>
</evidence>
<feature type="domain" description="Major facilitator superfamily (MFS) profile" evidence="7">
    <location>
        <begin position="22"/>
        <end position="425"/>
    </location>
</feature>
<evidence type="ECO:0000313" key="9">
    <source>
        <dbReference type="Proteomes" id="UP000706039"/>
    </source>
</evidence>
<feature type="transmembrane region" description="Helical" evidence="6">
    <location>
        <begin position="93"/>
        <end position="112"/>
    </location>
</feature>
<sequence length="427" mass="45007">MMTETALDETERAIVAKVARRLIPCLAVLYFVSFLDRVNVGFAALTMNQDVGLSASAYGFGAGIFFLGYFIFEVPSNLIMKKVGARRWIARIMISWGLVSAAMAFVSGPVSFWCLRFLLGLAEAGFFPGMILYLTYWFPKETRGRVMGGFLIAIPLSSALGAPLSTMLLETSLFGLKGWQTMFIVEGLPAVLLGIAVLCLMPDGPRDAKFLTPDERERLAAVLEREGTQATHASLRDGLMSGAVWRFALIYLGLVIGLYGFGFWAPQMVKSLGTLSTLQVGLVTMGPFALGAVAMHIWGRRSDRSGDRNLALALPAFLGAAGFAASAASTDPVLTMAAFTVAAIGIYASLPVFWTLPTAILTGTAAAGGIALINSIGNLGGYVGPVAVGWLRDQTGSYSGGMLALGAGMAAAGLLALTGRRAGARGS</sequence>
<dbReference type="PANTHER" id="PTHR43791:SF36">
    <property type="entry name" value="TRANSPORTER, PUTATIVE (AFU_ORTHOLOGUE AFUA_6G08340)-RELATED"/>
    <property type="match status" value="1"/>
</dbReference>
<feature type="transmembrane region" description="Helical" evidence="6">
    <location>
        <begin position="397"/>
        <end position="417"/>
    </location>
</feature>
<keyword evidence="4 6" id="KW-1133">Transmembrane helix</keyword>
<dbReference type="Pfam" id="PF07690">
    <property type="entry name" value="MFS_1"/>
    <property type="match status" value="1"/>
</dbReference>
<dbReference type="CDD" id="cd17319">
    <property type="entry name" value="MFS_ExuT_GudP_like"/>
    <property type="match status" value="1"/>
</dbReference>
<evidence type="ECO:0000256" key="1">
    <source>
        <dbReference type="ARBA" id="ARBA00004141"/>
    </source>
</evidence>
<feature type="transmembrane region" description="Helical" evidence="6">
    <location>
        <begin position="22"/>
        <end position="45"/>
    </location>
</feature>
<feature type="transmembrane region" description="Helical" evidence="6">
    <location>
        <begin position="51"/>
        <end position="72"/>
    </location>
</feature>
<feature type="transmembrane region" description="Helical" evidence="6">
    <location>
        <begin position="334"/>
        <end position="354"/>
    </location>
</feature>
<accession>A0ABS7PYI4</accession>
<feature type="transmembrane region" description="Helical" evidence="6">
    <location>
        <begin position="118"/>
        <end position="138"/>
    </location>
</feature>
<organism evidence="8 9">
    <name type="scientific">Sphingomonas colocasiae</name>
    <dbReference type="NCBI Taxonomy" id="1848973"/>
    <lineage>
        <taxon>Bacteria</taxon>
        <taxon>Pseudomonadati</taxon>
        <taxon>Pseudomonadota</taxon>
        <taxon>Alphaproteobacteria</taxon>
        <taxon>Sphingomonadales</taxon>
        <taxon>Sphingomonadaceae</taxon>
        <taxon>Sphingomonas</taxon>
    </lineage>
</organism>
<feature type="transmembrane region" description="Helical" evidence="6">
    <location>
        <begin position="244"/>
        <end position="265"/>
    </location>
</feature>
<protein>
    <submittedName>
        <fullName evidence="8">MFS transporter</fullName>
    </submittedName>
</protein>
<gene>
    <name evidence="8" type="ORF">K7G82_27970</name>
</gene>
<comment type="subcellular location">
    <subcellularLocation>
        <location evidence="1">Membrane</location>
        <topology evidence="1">Multi-pass membrane protein</topology>
    </subcellularLocation>
</comment>
<dbReference type="PANTHER" id="PTHR43791">
    <property type="entry name" value="PERMEASE-RELATED"/>
    <property type="match status" value="1"/>
</dbReference>
<keyword evidence="9" id="KW-1185">Reference proteome</keyword>
<proteinExistence type="predicted"/>
<dbReference type="InterPro" id="IPR036259">
    <property type="entry name" value="MFS_trans_sf"/>
</dbReference>
<name>A0ABS7PYI4_9SPHN</name>
<evidence type="ECO:0000256" key="3">
    <source>
        <dbReference type="ARBA" id="ARBA00022692"/>
    </source>
</evidence>
<dbReference type="Gene3D" id="1.20.1250.20">
    <property type="entry name" value="MFS general substrate transporter like domains"/>
    <property type="match status" value="2"/>
</dbReference>
<comment type="caution">
    <text evidence="8">The sequence shown here is derived from an EMBL/GenBank/DDBJ whole genome shotgun (WGS) entry which is preliminary data.</text>
</comment>